<feature type="compositionally biased region" description="Basic and acidic residues" evidence="1">
    <location>
        <begin position="13"/>
        <end position="27"/>
    </location>
</feature>
<evidence type="ECO:0000313" key="3">
    <source>
        <dbReference type="Proteomes" id="UP001066276"/>
    </source>
</evidence>
<accession>A0AAV7L4A4</accession>
<dbReference type="AlphaFoldDB" id="A0AAV7L4A4"/>
<sequence>MLTRLRSCWRQRAKEKLRQEKKSDGKNDQTTQTLEALRRHGSVTEPMCQTLELRKSAEGKAYINEFHNSLTTAQEDTGSPRSHSHIKDCLQHLHTDQTPREGTCTRKNLGPEDHTK</sequence>
<feature type="region of interest" description="Disordered" evidence="1">
    <location>
        <begin position="13"/>
        <end position="32"/>
    </location>
</feature>
<organism evidence="2 3">
    <name type="scientific">Pleurodeles waltl</name>
    <name type="common">Iberian ribbed newt</name>
    <dbReference type="NCBI Taxonomy" id="8319"/>
    <lineage>
        <taxon>Eukaryota</taxon>
        <taxon>Metazoa</taxon>
        <taxon>Chordata</taxon>
        <taxon>Craniata</taxon>
        <taxon>Vertebrata</taxon>
        <taxon>Euteleostomi</taxon>
        <taxon>Amphibia</taxon>
        <taxon>Batrachia</taxon>
        <taxon>Caudata</taxon>
        <taxon>Salamandroidea</taxon>
        <taxon>Salamandridae</taxon>
        <taxon>Pleurodelinae</taxon>
        <taxon>Pleurodeles</taxon>
    </lineage>
</organism>
<evidence type="ECO:0000313" key="2">
    <source>
        <dbReference type="EMBL" id="KAJ1085394.1"/>
    </source>
</evidence>
<evidence type="ECO:0000256" key="1">
    <source>
        <dbReference type="SAM" id="MobiDB-lite"/>
    </source>
</evidence>
<name>A0AAV7L4A4_PLEWA</name>
<dbReference type="EMBL" id="JANPWB010000016">
    <property type="protein sequence ID" value="KAJ1085394.1"/>
    <property type="molecule type" value="Genomic_DNA"/>
</dbReference>
<protein>
    <submittedName>
        <fullName evidence="2">Uncharacterized protein</fullName>
    </submittedName>
</protein>
<proteinExistence type="predicted"/>
<comment type="caution">
    <text evidence="2">The sequence shown here is derived from an EMBL/GenBank/DDBJ whole genome shotgun (WGS) entry which is preliminary data.</text>
</comment>
<keyword evidence="3" id="KW-1185">Reference proteome</keyword>
<reference evidence="2" key="1">
    <citation type="journal article" date="2022" name="bioRxiv">
        <title>Sequencing and chromosome-scale assembly of the giantPleurodeles waltlgenome.</title>
        <authorList>
            <person name="Brown T."/>
            <person name="Elewa A."/>
            <person name="Iarovenko S."/>
            <person name="Subramanian E."/>
            <person name="Araus A.J."/>
            <person name="Petzold A."/>
            <person name="Susuki M."/>
            <person name="Suzuki K.-i.T."/>
            <person name="Hayashi T."/>
            <person name="Toyoda A."/>
            <person name="Oliveira C."/>
            <person name="Osipova E."/>
            <person name="Leigh N.D."/>
            <person name="Simon A."/>
            <person name="Yun M.H."/>
        </authorList>
    </citation>
    <scope>NUCLEOTIDE SEQUENCE</scope>
    <source>
        <strain evidence="2">20211129_DDA</strain>
        <tissue evidence="2">Liver</tissue>
    </source>
</reference>
<feature type="region of interest" description="Disordered" evidence="1">
    <location>
        <begin position="93"/>
        <end position="116"/>
    </location>
</feature>
<dbReference type="Proteomes" id="UP001066276">
    <property type="component" value="Chromosome 12"/>
</dbReference>
<gene>
    <name evidence="2" type="ORF">NDU88_005526</name>
</gene>